<dbReference type="Gene3D" id="1.10.1740.10">
    <property type="match status" value="1"/>
</dbReference>
<accession>A0A6F9E950</accession>
<reference evidence="3 4" key="1">
    <citation type="submission" date="2020-04" db="EMBL/GenBank/DDBJ databases">
        <authorList>
            <person name="Hogendoorn C."/>
        </authorList>
    </citation>
    <scope>NUCLEOTIDE SEQUENCE [LARGE SCALE GENOMIC DNA]</scope>
    <source>
        <strain evidence="3">COOX1</strain>
    </source>
</reference>
<dbReference type="InterPro" id="IPR013324">
    <property type="entry name" value="RNA_pol_sigma_r3/r4-like"/>
</dbReference>
<dbReference type="NCBIfam" id="TIGR02937">
    <property type="entry name" value="sigma70-ECF"/>
    <property type="match status" value="1"/>
</dbReference>
<dbReference type="InterPro" id="IPR014284">
    <property type="entry name" value="RNA_pol_sigma-70_dom"/>
</dbReference>
<dbReference type="AlphaFoldDB" id="A0A6F9E950"/>
<dbReference type="GO" id="GO:0006352">
    <property type="term" value="P:DNA-templated transcription initiation"/>
    <property type="evidence" value="ECO:0007669"/>
    <property type="project" value="InterPro"/>
</dbReference>
<evidence type="ECO:0008006" key="5">
    <source>
        <dbReference type="Google" id="ProtNLM"/>
    </source>
</evidence>
<dbReference type="GO" id="GO:0003677">
    <property type="term" value="F:DNA binding"/>
    <property type="evidence" value="ECO:0007669"/>
    <property type="project" value="InterPro"/>
</dbReference>
<dbReference type="Pfam" id="PF04542">
    <property type="entry name" value="Sigma70_r2"/>
    <property type="match status" value="1"/>
</dbReference>
<dbReference type="InterPro" id="IPR013325">
    <property type="entry name" value="RNA_pol_sigma_r2"/>
</dbReference>
<sequence>MDELTALACRAKSEADAFSELVQRLNPLLGGLAQRYWIPYETDDEVAQVLRIELWNAVRSFRSGHVPFLPFAKMFVENRMKTMMKRRVYGAKYLFMNQMKRVDEQGPANDRGEPLPGTTPAVEEDVVHELVLKAARERLYELLEQLLTDLERECFVRRYIYEQSYREISEQLELVSVKAVDNAIARVKKKMMNHPAVVELWNSVAG</sequence>
<gene>
    <name evidence="3" type="ORF">COOX1_2357</name>
</gene>
<name>A0A6F9E950_9BACL</name>
<evidence type="ECO:0000259" key="2">
    <source>
        <dbReference type="Pfam" id="PF08281"/>
    </source>
</evidence>
<evidence type="ECO:0000313" key="3">
    <source>
        <dbReference type="EMBL" id="CAB3394324.1"/>
    </source>
</evidence>
<dbReference type="Pfam" id="PF08281">
    <property type="entry name" value="Sigma70_r4_2"/>
    <property type="match status" value="1"/>
</dbReference>
<protein>
    <recommendedName>
        <fullName evidence="5">Sigma-70 family RNA polymerase sigma factor</fullName>
    </recommendedName>
</protein>
<evidence type="ECO:0000313" key="4">
    <source>
        <dbReference type="Proteomes" id="UP000502196"/>
    </source>
</evidence>
<dbReference type="SUPFAM" id="SSF88946">
    <property type="entry name" value="Sigma2 domain of RNA polymerase sigma factors"/>
    <property type="match status" value="1"/>
</dbReference>
<dbReference type="RefSeq" id="WP_157935483.1">
    <property type="nucleotide sequence ID" value="NZ_CP024955.1"/>
</dbReference>
<feature type="domain" description="RNA polymerase sigma-70 region 2" evidence="1">
    <location>
        <begin position="21"/>
        <end position="87"/>
    </location>
</feature>
<proteinExistence type="predicted"/>
<evidence type="ECO:0000259" key="1">
    <source>
        <dbReference type="Pfam" id="PF04542"/>
    </source>
</evidence>
<dbReference type="Gene3D" id="1.10.10.10">
    <property type="entry name" value="Winged helix-like DNA-binding domain superfamily/Winged helix DNA-binding domain"/>
    <property type="match status" value="1"/>
</dbReference>
<feature type="domain" description="RNA polymerase sigma factor 70 region 4 type 2" evidence="2">
    <location>
        <begin position="137"/>
        <end position="191"/>
    </location>
</feature>
<dbReference type="EMBL" id="LR792683">
    <property type="protein sequence ID" value="CAB3394324.1"/>
    <property type="molecule type" value="Genomic_DNA"/>
</dbReference>
<organism evidence="3 4">
    <name type="scientific">Kyrpidia spormannii</name>
    <dbReference type="NCBI Taxonomy" id="2055160"/>
    <lineage>
        <taxon>Bacteria</taxon>
        <taxon>Bacillati</taxon>
        <taxon>Bacillota</taxon>
        <taxon>Bacilli</taxon>
        <taxon>Bacillales</taxon>
        <taxon>Alicyclobacillaceae</taxon>
        <taxon>Kyrpidia</taxon>
    </lineage>
</organism>
<dbReference type="Proteomes" id="UP000502196">
    <property type="component" value="Chromosome"/>
</dbReference>
<dbReference type="InterPro" id="IPR036388">
    <property type="entry name" value="WH-like_DNA-bd_sf"/>
</dbReference>
<dbReference type="InterPro" id="IPR007627">
    <property type="entry name" value="RNA_pol_sigma70_r2"/>
</dbReference>
<dbReference type="SUPFAM" id="SSF88659">
    <property type="entry name" value="Sigma3 and sigma4 domains of RNA polymerase sigma factors"/>
    <property type="match status" value="1"/>
</dbReference>
<dbReference type="InterPro" id="IPR013249">
    <property type="entry name" value="RNA_pol_sigma70_r4_t2"/>
</dbReference>
<dbReference type="OrthoDB" id="2380944at2"/>
<dbReference type="GO" id="GO:0016987">
    <property type="term" value="F:sigma factor activity"/>
    <property type="evidence" value="ECO:0007669"/>
    <property type="project" value="InterPro"/>
</dbReference>